<dbReference type="GO" id="GO:0006508">
    <property type="term" value="P:proteolysis"/>
    <property type="evidence" value="ECO:0007669"/>
    <property type="project" value="UniProtKB-KW"/>
</dbReference>
<dbReference type="PANTHER" id="PTHR11851">
    <property type="entry name" value="METALLOPROTEASE"/>
    <property type="match status" value="1"/>
</dbReference>
<dbReference type="InterPro" id="IPR007863">
    <property type="entry name" value="Peptidase_M16_C"/>
</dbReference>
<proteinExistence type="predicted"/>
<keyword evidence="4" id="KW-1185">Reference proteome</keyword>
<dbReference type="Pfam" id="PF05193">
    <property type="entry name" value="Peptidase_M16_C"/>
    <property type="match status" value="1"/>
</dbReference>
<name>A0A2R8BIK8_9RHOB</name>
<evidence type="ECO:0000313" key="4">
    <source>
        <dbReference type="Proteomes" id="UP000244880"/>
    </source>
</evidence>
<dbReference type="Proteomes" id="UP000244880">
    <property type="component" value="Unassembled WGS sequence"/>
</dbReference>
<dbReference type="GO" id="GO:0046872">
    <property type="term" value="F:metal ion binding"/>
    <property type="evidence" value="ECO:0007669"/>
    <property type="project" value="InterPro"/>
</dbReference>
<accession>A0A2R8BIK8</accession>
<organism evidence="3 4">
    <name type="scientific">Ascidiaceihabitans donghaensis</name>
    <dbReference type="NCBI Taxonomy" id="1510460"/>
    <lineage>
        <taxon>Bacteria</taxon>
        <taxon>Pseudomonadati</taxon>
        <taxon>Pseudomonadota</taxon>
        <taxon>Alphaproteobacteria</taxon>
        <taxon>Rhodobacterales</taxon>
        <taxon>Paracoccaceae</taxon>
        <taxon>Ascidiaceihabitans</taxon>
    </lineage>
</organism>
<gene>
    <name evidence="3" type="ORF">ASD8599_03609</name>
</gene>
<dbReference type="OrthoDB" id="9811314at2"/>
<protein>
    <submittedName>
        <fullName evidence="3">Putative zinc protease</fullName>
        <ecNumber evidence="3">3.4.24.-</ecNumber>
    </submittedName>
</protein>
<feature type="signal peptide" evidence="1">
    <location>
        <begin position="1"/>
        <end position="19"/>
    </location>
</feature>
<dbReference type="RefSeq" id="WP_108829757.1">
    <property type="nucleotide sequence ID" value="NZ_OMOR01000001.1"/>
</dbReference>
<reference evidence="3 4" key="1">
    <citation type="submission" date="2018-03" db="EMBL/GenBank/DDBJ databases">
        <authorList>
            <person name="Keele B.F."/>
        </authorList>
    </citation>
    <scope>NUCLEOTIDE SEQUENCE [LARGE SCALE GENOMIC DNA]</scope>
    <source>
        <strain evidence="3 4">CECT 8599</strain>
    </source>
</reference>
<evidence type="ECO:0000259" key="2">
    <source>
        <dbReference type="Pfam" id="PF05193"/>
    </source>
</evidence>
<feature type="domain" description="Peptidase M16 C-terminal" evidence="2">
    <location>
        <begin position="187"/>
        <end position="360"/>
    </location>
</feature>
<dbReference type="PANTHER" id="PTHR11851:SF224">
    <property type="entry name" value="PROCESSING PROTEASE"/>
    <property type="match status" value="1"/>
</dbReference>
<keyword evidence="1" id="KW-0732">Signal</keyword>
<dbReference type="InterPro" id="IPR011249">
    <property type="entry name" value="Metalloenz_LuxS/M16"/>
</dbReference>
<evidence type="ECO:0000313" key="3">
    <source>
        <dbReference type="EMBL" id="SPH22862.1"/>
    </source>
</evidence>
<evidence type="ECO:0000256" key="1">
    <source>
        <dbReference type="SAM" id="SignalP"/>
    </source>
</evidence>
<dbReference type="SUPFAM" id="SSF63411">
    <property type="entry name" value="LuxS/MPP-like metallohydrolase"/>
    <property type="match status" value="2"/>
</dbReference>
<dbReference type="GO" id="GO:0008233">
    <property type="term" value="F:peptidase activity"/>
    <property type="evidence" value="ECO:0007669"/>
    <property type="project" value="UniProtKB-KW"/>
</dbReference>
<dbReference type="EMBL" id="OMOR01000001">
    <property type="protein sequence ID" value="SPH22862.1"/>
    <property type="molecule type" value="Genomic_DNA"/>
</dbReference>
<keyword evidence="3" id="KW-0378">Hydrolase</keyword>
<dbReference type="AlphaFoldDB" id="A0A2R8BIK8"/>
<sequence>MRVLSILVAAMLLALPARAEVKIEEVVSPGGITAWLVQEPSIPFMALELRFRGGASLDRDGKRGAINLMTGLLEEGAGDLDSRGFSKAVEGLAASFGYSVGPDRLSVSGRFLTENRDEAIALLRASLIEPRFEQADIDRVREQVLTGIRSGLKDPDTIADAAFAELSYGDHPYGSNLDGTLDSVAALTRDDIVNAHKDVLNKERLYVGAVGDITPEELGALLDTLLGDLPKTGGTMPERTDMMAPGGVTVIDFNTPQSVAVFGQKGIKQSDPDFFAATLLNQILGGGSFESRLMEEVREKRGLTYGVYSALAPRDLAESYVGRVASANERIGEAIDVIRDEWAKAAENGVTAEELKNAKTYMTGAYPLRFDGNGPIAKIMVGMQMIGLPIDYIATRNDKVEAVTLEDVKRVAAELLKPESLHFVVVGKPVGVENTTDN</sequence>
<feature type="chain" id="PRO_5015308379" evidence="1">
    <location>
        <begin position="20"/>
        <end position="438"/>
    </location>
</feature>
<dbReference type="InterPro" id="IPR050361">
    <property type="entry name" value="MPP/UQCRC_Complex"/>
</dbReference>
<dbReference type="EC" id="3.4.24.-" evidence="3"/>
<dbReference type="Gene3D" id="3.30.830.10">
    <property type="entry name" value="Metalloenzyme, LuxS/M16 peptidase-like"/>
    <property type="match status" value="2"/>
</dbReference>
<keyword evidence="3" id="KW-0645">Protease</keyword>